<dbReference type="Pfam" id="PF00005">
    <property type="entry name" value="ABC_tran"/>
    <property type="match status" value="1"/>
</dbReference>
<dbReference type="GO" id="GO:0005524">
    <property type="term" value="F:ATP binding"/>
    <property type="evidence" value="ECO:0007669"/>
    <property type="project" value="UniProtKB-KW"/>
</dbReference>
<gene>
    <name evidence="5" type="ORF">CYL18_16670</name>
</gene>
<dbReference type="SUPFAM" id="SSF52540">
    <property type="entry name" value="P-loop containing nucleoside triphosphate hydrolases"/>
    <property type="match status" value="1"/>
</dbReference>
<dbReference type="InterPro" id="IPR017871">
    <property type="entry name" value="ABC_transporter-like_CS"/>
</dbReference>
<proteinExistence type="predicted"/>
<keyword evidence="2" id="KW-0547">Nucleotide-binding</keyword>
<dbReference type="Gene3D" id="3.40.50.300">
    <property type="entry name" value="P-loop containing nucleotide triphosphate hydrolases"/>
    <property type="match status" value="1"/>
</dbReference>
<feature type="domain" description="ABC transporter" evidence="4">
    <location>
        <begin position="4"/>
        <end position="237"/>
    </location>
</feature>
<organism evidence="5 6">
    <name type="scientific">Pradoshia eiseniae</name>
    <dbReference type="NCBI Taxonomy" id="2064768"/>
    <lineage>
        <taxon>Bacteria</taxon>
        <taxon>Bacillati</taxon>
        <taxon>Bacillota</taxon>
        <taxon>Bacilli</taxon>
        <taxon>Bacillales</taxon>
        <taxon>Bacillaceae</taxon>
        <taxon>Pradoshia</taxon>
    </lineage>
</organism>
<dbReference type="RefSeq" id="WP_104850646.1">
    <property type="nucleotide sequence ID" value="NZ_PKOZ01000016.1"/>
</dbReference>
<dbReference type="InterPro" id="IPR003593">
    <property type="entry name" value="AAA+_ATPase"/>
</dbReference>
<dbReference type="GO" id="GO:0016887">
    <property type="term" value="F:ATP hydrolysis activity"/>
    <property type="evidence" value="ECO:0007669"/>
    <property type="project" value="InterPro"/>
</dbReference>
<dbReference type="PANTHER" id="PTHR42788:SF21">
    <property type="entry name" value="ABC TRANSPORTER ATP-BINDING PROTEIN"/>
    <property type="match status" value="1"/>
</dbReference>
<reference evidence="5 6" key="1">
    <citation type="submission" date="2017-12" db="EMBL/GenBank/DDBJ databases">
        <title>Taxonomic description and draft genome of Pradoshia cofamensis Gen. nov., sp. nov., a thermotolerant bacillale isolated from anterior gut of earthworm Eisenia fetida.</title>
        <authorList>
            <person name="Saha T."/>
            <person name="Chakraborty R."/>
        </authorList>
    </citation>
    <scope>NUCLEOTIDE SEQUENCE [LARGE SCALE GENOMIC DNA]</scope>
    <source>
        <strain evidence="5 6">EAG3</strain>
    </source>
</reference>
<protein>
    <submittedName>
        <fullName evidence="5">Spermidine/putrescine ABC transporter ATP-binding protein</fullName>
    </submittedName>
</protein>
<evidence type="ECO:0000313" key="6">
    <source>
        <dbReference type="Proteomes" id="UP000239663"/>
    </source>
</evidence>
<evidence type="ECO:0000256" key="3">
    <source>
        <dbReference type="ARBA" id="ARBA00022840"/>
    </source>
</evidence>
<dbReference type="InterPro" id="IPR050166">
    <property type="entry name" value="ABC_transporter_ATP-bind"/>
</dbReference>
<keyword evidence="3 5" id="KW-0067">ATP-binding</keyword>
<keyword evidence="1" id="KW-0813">Transport</keyword>
<name>A0A2S7MW73_9BACI</name>
<keyword evidence="6" id="KW-1185">Reference proteome</keyword>
<evidence type="ECO:0000256" key="2">
    <source>
        <dbReference type="ARBA" id="ARBA00022741"/>
    </source>
</evidence>
<evidence type="ECO:0000256" key="1">
    <source>
        <dbReference type="ARBA" id="ARBA00022448"/>
    </source>
</evidence>
<dbReference type="Proteomes" id="UP000239663">
    <property type="component" value="Unassembled WGS sequence"/>
</dbReference>
<comment type="caution">
    <text evidence="5">The sequence shown here is derived from an EMBL/GenBank/DDBJ whole genome shotgun (WGS) entry which is preliminary data.</text>
</comment>
<dbReference type="AlphaFoldDB" id="A0A2S7MW73"/>
<dbReference type="EMBL" id="PKOZ01000016">
    <property type="protein sequence ID" value="PQD94005.1"/>
    <property type="molecule type" value="Genomic_DNA"/>
</dbReference>
<dbReference type="InterPro" id="IPR003439">
    <property type="entry name" value="ABC_transporter-like_ATP-bd"/>
</dbReference>
<accession>A0A2S7MW73</accession>
<dbReference type="CDD" id="cd03293">
    <property type="entry name" value="ABC_NrtD_SsuB_transporters"/>
    <property type="match status" value="1"/>
</dbReference>
<evidence type="ECO:0000259" key="4">
    <source>
        <dbReference type="PROSITE" id="PS50893"/>
    </source>
</evidence>
<sequence length="254" mass="28253">MPLLQIENVSHLYLSKNEASVALEDITLSVEKGEFISLLGPSGCGKTTLLSIVSGLIKPTEGSVTISGHNVLENREDIGYMLQQDYLFPWKTIKENILIGPKLLKKLDQEHEANAVALLEQIGLGDVLAKFPRELSGGMRQRVALVRTLATNPSLLLLDEPFSALDFQTKLKLEDLVSSTLKSFGKTAILVTHDIGEAVAMSDRIFLLSPHPGKIQKEFIVPNEVRNLSPFTARNHPDYNEIFQSIWKEMEQYA</sequence>
<dbReference type="PROSITE" id="PS50893">
    <property type="entry name" value="ABC_TRANSPORTER_2"/>
    <property type="match status" value="1"/>
</dbReference>
<dbReference type="InterPro" id="IPR027417">
    <property type="entry name" value="P-loop_NTPase"/>
</dbReference>
<dbReference type="PANTHER" id="PTHR42788">
    <property type="entry name" value="TAURINE IMPORT ATP-BINDING PROTEIN-RELATED"/>
    <property type="match status" value="1"/>
</dbReference>
<dbReference type="SMART" id="SM00382">
    <property type="entry name" value="AAA"/>
    <property type="match status" value="1"/>
</dbReference>
<evidence type="ECO:0000313" key="5">
    <source>
        <dbReference type="EMBL" id="PQD94005.1"/>
    </source>
</evidence>
<dbReference type="PROSITE" id="PS00211">
    <property type="entry name" value="ABC_TRANSPORTER_1"/>
    <property type="match status" value="1"/>
</dbReference>
<dbReference type="OrthoDB" id="9802264at2"/>